<reference evidence="1" key="1">
    <citation type="journal article" date="2015" name="Nature">
        <title>Complex archaea that bridge the gap between prokaryotes and eukaryotes.</title>
        <authorList>
            <person name="Spang A."/>
            <person name="Saw J.H."/>
            <person name="Jorgensen S.L."/>
            <person name="Zaremba-Niedzwiedzka K."/>
            <person name="Martijn J."/>
            <person name="Lind A.E."/>
            <person name="van Eijk R."/>
            <person name="Schleper C."/>
            <person name="Guy L."/>
            <person name="Ettema T.J."/>
        </authorList>
    </citation>
    <scope>NUCLEOTIDE SEQUENCE</scope>
</reference>
<evidence type="ECO:0000313" key="1">
    <source>
        <dbReference type="EMBL" id="KKK59860.1"/>
    </source>
</evidence>
<name>A0A0F8XFY5_9ZZZZ</name>
<gene>
    <name evidence="1" type="ORF">LCGC14_3030130</name>
</gene>
<accession>A0A0F8XFY5</accession>
<sequence>MSVLSTKLKWRIIGMWVKGSPKDDKDRN</sequence>
<dbReference type="EMBL" id="LAZR01063253">
    <property type="protein sequence ID" value="KKK59860.1"/>
    <property type="molecule type" value="Genomic_DNA"/>
</dbReference>
<comment type="caution">
    <text evidence="1">The sequence shown here is derived from an EMBL/GenBank/DDBJ whole genome shotgun (WGS) entry which is preliminary data.</text>
</comment>
<organism evidence="1">
    <name type="scientific">marine sediment metagenome</name>
    <dbReference type="NCBI Taxonomy" id="412755"/>
    <lineage>
        <taxon>unclassified sequences</taxon>
        <taxon>metagenomes</taxon>
        <taxon>ecological metagenomes</taxon>
    </lineage>
</organism>
<feature type="non-terminal residue" evidence="1">
    <location>
        <position position="28"/>
    </location>
</feature>
<dbReference type="AlphaFoldDB" id="A0A0F8XFY5"/>
<proteinExistence type="predicted"/>
<protein>
    <submittedName>
        <fullName evidence="1">Uncharacterized protein</fullName>
    </submittedName>
</protein>